<proteinExistence type="predicted"/>
<dbReference type="Pfam" id="PF07883">
    <property type="entry name" value="Cupin_2"/>
    <property type="match status" value="1"/>
</dbReference>
<accession>A0AAE3NSY9</accession>
<keyword evidence="1" id="KW-0479">Metal-binding</keyword>
<dbReference type="RefSeq" id="WP_275566504.1">
    <property type="nucleotide sequence ID" value="NZ_JARGYC010000012.1"/>
</dbReference>
<dbReference type="InterPro" id="IPR011051">
    <property type="entry name" value="RmlC_Cupin_sf"/>
</dbReference>
<sequence>MPLIDPDSLPVRTGTIYPPPLDREVAGRSSIRLGQAGGLTQFGVNIVILAPGAKSSIRHWHENEDEFVMALEGELTLVTDAGETPLPPGQCAAFPAGDPDAHHLINRSDAEARFLVIGSKAAREVAHYPDYGLKVAIADGSVAFTHADGRPYDGEPPETPRTKG</sequence>
<dbReference type="AlphaFoldDB" id="A0AAE3NSY9"/>
<dbReference type="GO" id="GO:0046872">
    <property type="term" value="F:metal ion binding"/>
    <property type="evidence" value="ECO:0007669"/>
    <property type="project" value="UniProtKB-KW"/>
</dbReference>
<dbReference type="Gene3D" id="2.60.120.10">
    <property type="entry name" value="Jelly Rolls"/>
    <property type="match status" value="1"/>
</dbReference>
<dbReference type="EMBL" id="JARGYC010000012">
    <property type="protein sequence ID" value="MDF0600360.1"/>
    <property type="molecule type" value="Genomic_DNA"/>
</dbReference>
<reference evidence="3" key="1">
    <citation type="submission" date="2023-03" db="EMBL/GenBank/DDBJ databases">
        <title>Multiphase analysis and comparison of six strains from genera Psychromarinibacter, Lutimaribacter, and Maritimibacter, including a novel species: Psychromarinibacter sediminicola sp. nov.</title>
        <authorList>
            <person name="Wang Y.-H."/>
            <person name="Ye M.-Q."/>
            <person name="Du Z.-J."/>
        </authorList>
    </citation>
    <scope>NUCLEOTIDE SEQUENCE</scope>
    <source>
        <strain evidence="3">C21-152</strain>
    </source>
</reference>
<dbReference type="InterPro" id="IPR014710">
    <property type="entry name" value="RmlC-like_jellyroll"/>
</dbReference>
<feature type="domain" description="Cupin type-2" evidence="2">
    <location>
        <begin position="46"/>
        <end position="117"/>
    </location>
</feature>
<evidence type="ECO:0000313" key="3">
    <source>
        <dbReference type="EMBL" id="MDF0600360.1"/>
    </source>
</evidence>
<dbReference type="PANTHER" id="PTHR35848:SF9">
    <property type="entry name" value="SLL1358 PROTEIN"/>
    <property type="match status" value="1"/>
</dbReference>
<dbReference type="PANTHER" id="PTHR35848">
    <property type="entry name" value="OXALATE-BINDING PROTEIN"/>
    <property type="match status" value="1"/>
</dbReference>
<name>A0AAE3NSY9_9RHOB</name>
<dbReference type="InterPro" id="IPR051610">
    <property type="entry name" value="GPI/OXD"/>
</dbReference>
<dbReference type="SUPFAM" id="SSF51182">
    <property type="entry name" value="RmlC-like cupins"/>
    <property type="match status" value="1"/>
</dbReference>
<dbReference type="Proteomes" id="UP001220964">
    <property type="component" value="Unassembled WGS sequence"/>
</dbReference>
<gene>
    <name evidence="3" type="ORF">P1J78_06435</name>
</gene>
<keyword evidence="4" id="KW-1185">Reference proteome</keyword>
<comment type="caution">
    <text evidence="3">The sequence shown here is derived from an EMBL/GenBank/DDBJ whole genome shotgun (WGS) entry which is preliminary data.</text>
</comment>
<organism evidence="3 4">
    <name type="scientific">Psychromarinibacter sediminicola</name>
    <dbReference type="NCBI Taxonomy" id="3033385"/>
    <lineage>
        <taxon>Bacteria</taxon>
        <taxon>Pseudomonadati</taxon>
        <taxon>Pseudomonadota</taxon>
        <taxon>Alphaproteobacteria</taxon>
        <taxon>Rhodobacterales</taxon>
        <taxon>Paracoccaceae</taxon>
        <taxon>Psychromarinibacter</taxon>
    </lineage>
</organism>
<evidence type="ECO:0000259" key="2">
    <source>
        <dbReference type="Pfam" id="PF07883"/>
    </source>
</evidence>
<protein>
    <submittedName>
        <fullName evidence="3">Cupin domain-containing protein</fullName>
    </submittedName>
</protein>
<dbReference type="CDD" id="cd02224">
    <property type="entry name" value="cupin_SPO2919-like"/>
    <property type="match status" value="1"/>
</dbReference>
<dbReference type="InterPro" id="IPR013096">
    <property type="entry name" value="Cupin_2"/>
</dbReference>
<evidence type="ECO:0000313" key="4">
    <source>
        <dbReference type="Proteomes" id="UP001220964"/>
    </source>
</evidence>
<evidence type="ECO:0000256" key="1">
    <source>
        <dbReference type="ARBA" id="ARBA00022723"/>
    </source>
</evidence>